<dbReference type="AlphaFoldDB" id="A0A381YD87"/>
<accession>A0A381YD87</accession>
<dbReference type="GO" id="GO:0046872">
    <property type="term" value="F:metal ion binding"/>
    <property type="evidence" value="ECO:0007669"/>
    <property type="project" value="UniProtKB-KW"/>
</dbReference>
<name>A0A381YD87_9ZZZZ</name>
<proteinExistence type="inferred from homology"/>
<sequence length="105" mass="11326">MTKRTGGCACGSIRYEVNGEPELIHNCHCKGCQRLTGSAFKMGSYWSENSVRILQGDMTTYTRTADSGRTVQSQFCNVCGTTVVTMAEAQPGRVGLSVGTFDDTT</sequence>
<keyword evidence="4" id="KW-0456">Lyase</keyword>
<evidence type="ECO:0000256" key="3">
    <source>
        <dbReference type="ARBA" id="ARBA00022833"/>
    </source>
</evidence>
<organism evidence="6">
    <name type="scientific">marine metagenome</name>
    <dbReference type="NCBI Taxonomy" id="408172"/>
    <lineage>
        <taxon>unclassified sequences</taxon>
        <taxon>metagenomes</taxon>
        <taxon>ecological metagenomes</taxon>
    </lineage>
</organism>
<dbReference type="InterPro" id="IPR006913">
    <property type="entry name" value="CENP-V/GFA"/>
</dbReference>
<comment type="similarity">
    <text evidence="1">Belongs to the Gfa family.</text>
</comment>
<feature type="domain" description="CENP-V/GFA" evidence="5">
    <location>
        <begin position="4"/>
        <end position="105"/>
    </location>
</feature>
<protein>
    <recommendedName>
        <fullName evidence="5">CENP-V/GFA domain-containing protein</fullName>
    </recommendedName>
</protein>
<dbReference type="PROSITE" id="PS51891">
    <property type="entry name" value="CENP_V_GFA"/>
    <property type="match status" value="1"/>
</dbReference>
<evidence type="ECO:0000313" key="6">
    <source>
        <dbReference type="EMBL" id="SVA74562.1"/>
    </source>
</evidence>
<keyword evidence="3" id="KW-0862">Zinc</keyword>
<evidence type="ECO:0000259" key="5">
    <source>
        <dbReference type="PROSITE" id="PS51891"/>
    </source>
</evidence>
<evidence type="ECO:0000256" key="4">
    <source>
        <dbReference type="ARBA" id="ARBA00023239"/>
    </source>
</evidence>
<dbReference type="Pfam" id="PF04828">
    <property type="entry name" value="GFA"/>
    <property type="match status" value="1"/>
</dbReference>
<dbReference type="PANTHER" id="PTHR33337">
    <property type="entry name" value="GFA DOMAIN-CONTAINING PROTEIN"/>
    <property type="match status" value="1"/>
</dbReference>
<dbReference type="GO" id="GO:0016846">
    <property type="term" value="F:carbon-sulfur lyase activity"/>
    <property type="evidence" value="ECO:0007669"/>
    <property type="project" value="InterPro"/>
</dbReference>
<dbReference type="SUPFAM" id="SSF51316">
    <property type="entry name" value="Mss4-like"/>
    <property type="match status" value="1"/>
</dbReference>
<gene>
    <name evidence="6" type="ORF">METZ01_LOCUS127416</name>
</gene>
<dbReference type="Gene3D" id="3.90.1590.10">
    <property type="entry name" value="glutathione-dependent formaldehyde- activating enzyme (gfa)"/>
    <property type="match status" value="1"/>
</dbReference>
<dbReference type="EMBL" id="UINC01017870">
    <property type="protein sequence ID" value="SVA74562.1"/>
    <property type="molecule type" value="Genomic_DNA"/>
</dbReference>
<keyword evidence="2" id="KW-0479">Metal-binding</keyword>
<dbReference type="InterPro" id="IPR011057">
    <property type="entry name" value="Mss4-like_sf"/>
</dbReference>
<dbReference type="PANTHER" id="PTHR33337:SF40">
    <property type="entry name" value="CENP-V_GFA DOMAIN-CONTAINING PROTEIN-RELATED"/>
    <property type="match status" value="1"/>
</dbReference>
<evidence type="ECO:0000256" key="1">
    <source>
        <dbReference type="ARBA" id="ARBA00005495"/>
    </source>
</evidence>
<reference evidence="6" key="1">
    <citation type="submission" date="2018-05" db="EMBL/GenBank/DDBJ databases">
        <authorList>
            <person name="Lanie J.A."/>
            <person name="Ng W.-L."/>
            <person name="Kazmierczak K.M."/>
            <person name="Andrzejewski T.M."/>
            <person name="Davidsen T.M."/>
            <person name="Wayne K.J."/>
            <person name="Tettelin H."/>
            <person name="Glass J.I."/>
            <person name="Rusch D."/>
            <person name="Podicherti R."/>
            <person name="Tsui H.-C.T."/>
            <person name="Winkler M.E."/>
        </authorList>
    </citation>
    <scope>NUCLEOTIDE SEQUENCE</scope>
</reference>
<evidence type="ECO:0000256" key="2">
    <source>
        <dbReference type="ARBA" id="ARBA00022723"/>
    </source>
</evidence>